<dbReference type="Proteomes" id="UP001515480">
    <property type="component" value="Unassembled WGS sequence"/>
</dbReference>
<keyword evidence="5" id="KW-0238">DNA-binding</keyword>
<evidence type="ECO:0000256" key="4">
    <source>
        <dbReference type="ARBA" id="ARBA00022763"/>
    </source>
</evidence>
<evidence type="ECO:0008006" key="10">
    <source>
        <dbReference type="Google" id="ProtNLM"/>
    </source>
</evidence>
<dbReference type="EMBL" id="JBGBPQ010000006">
    <property type="protein sequence ID" value="KAL1522976.1"/>
    <property type="molecule type" value="Genomic_DNA"/>
</dbReference>
<sequence>MPSRCKTVAPTTVGKRVTRHSMPEQGIDLVNDSTKLEIDWTPVESDPTPEEIVLIQGNDEIPDGLSKYELQRLANIERNNALLAEMNILSASTALRDAVARPKPTSRGVMRKRERVAAQAEPPRRSERRLKLQPSHAGGIEYERADGTITLASGELVTPGMRAAKGDPEEPKARHPPTALKFDSHVTRDAKAEHEAVAELLAQAISKSHASLNGVGSAAATEREESLRKELEEANSALIVGEAEDRALLELVREAPKPPGSARDAPPVRSLAKLRLEENNVLKATKSATVHLQFQPRADALLLAAADKEGHVSLWHVDRREPSQTDGVYMFAPHRQYVSGLAWSSQRTGELYTSSYDGSVRHLIPQRAEWALVFSSDALELSAMALDEANGQILLGTNGGEGLLVDERSKASSHSVVDLHSKKVNTLSVCPGRTHLLSSSGTDNCVRVWDLRKLTNAKGKASPLAELTYSKSSQAAEWSPDGGSTLLTTCYDDTLRLHPYDRLTAGDAAPTRAIKHCCQTGRWVVPFRATWTPAGDGVVVGGLRRTAEVYAVSSEKVASLHSELMTAIPSRNTCHPTEPAVACATNSGRIHLFRK</sequence>
<evidence type="ECO:0000313" key="9">
    <source>
        <dbReference type="Proteomes" id="UP001515480"/>
    </source>
</evidence>
<evidence type="ECO:0000256" key="1">
    <source>
        <dbReference type="ARBA" id="ARBA00005434"/>
    </source>
</evidence>
<dbReference type="GO" id="GO:0006974">
    <property type="term" value="P:DNA damage response"/>
    <property type="evidence" value="ECO:0007669"/>
    <property type="project" value="UniProtKB-KW"/>
</dbReference>
<comment type="similarity">
    <text evidence="1">Belongs to the WD repeat DDB2/WDR76 family.</text>
</comment>
<dbReference type="GO" id="GO:2000001">
    <property type="term" value="P:regulation of DNA damage checkpoint"/>
    <property type="evidence" value="ECO:0007669"/>
    <property type="project" value="TreeGrafter"/>
</dbReference>
<evidence type="ECO:0000256" key="7">
    <source>
        <dbReference type="SAM" id="MobiDB-lite"/>
    </source>
</evidence>
<reference evidence="8 9" key="1">
    <citation type="journal article" date="2024" name="Science">
        <title>Giant polyketide synthase enzymes in the biosynthesis of giant marine polyether toxins.</title>
        <authorList>
            <person name="Fallon T.R."/>
            <person name="Shende V.V."/>
            <person name="Wierzbicki I.H."/>
            <person name="Pendleton A.L."/>
            <person name="Watervoot N.F."/>
            <person name="Auber R.P."/>
            <person name="Gonzalez D.J."/>
            <person name="Wisecaver J.H."/>
            <person name="Moore B.S."/>
        </authorList>
    </citation>
    <scope>NUCLEOTIDE SEQUENCE [LARGE SCALE GENOMIC DNA]</scope>
    <source>
        <strain evidence="8 9">12B1</strain>
    </source>
</reference>
<dbReference type="PANTHER" id="PTHR14773:SF0">
    <property type="entry name" value="WD REPEAT-CONTAINING PROTEIN 76"/>
    <property type="match status" value="1"/>
</dbReference>
<dbReference type="PROSITE" id="PS50294">
    <property type="entry name" value="WD_REPEATS_REGION"/>
    <property type="match status" value="1"/>
</dbReference>
<dbReference type="Pfam" id="PF00400">
    <property type="entry name" value="WD40"/>
    <property type="match status" value="1"/>
</dbReference>
<organism evidence="8 9">
    <name type="scientific">Prymnesium parvum</name>
    <name type="common">Toxic golden alga</name>
    <dbReference type="NCBI Taxonomy" id="97485"/>
    <lineage>
        <taxon>Eukaryota</taxon>
        <taxon>Haptista</taxon>
        <taxon>Haptophyta</taxon>
        <taxon>Prymnesiophyceae</taxon>
        <taxon>Prymnesiales</taxon>
        <taxon>Prymnesiaceae</taxon>
        <taxon>Prymnesium</taxon>
    </lineage>
</organism>
<dbReference type="PROSITE" id="PS00678">
    <property type="entry name" value="WD_REPEATS_1"/>
    <property type="match status" value="1"/>
</dbReference>
<dbReference type="GO" id="GO:0005634">
    <property type="term" value="C:nucleus"/>
    <property type="evidence" value="ECO:0007669"/>
    <property type="project" value="TreeGrafter"/>
</dbReference>
<evidence type="ECO:0000256" key="6">
    <source>
        <dbReference type="PROSITE-ProRule" id="PRU00221"/>
    </source>
</evidence>
<evidence type="ECO:0000313" key="8">
    <source>
        <dbReference type="EMBL" id="KAL1522976.1"/>
    </source>
</evidence>
<keyword evidence="3" id="KW-0677">Repeat</keyword>
<keyword evidence="2 6" id="KW-0853">WD repeat</keyword>
<dbReference type="AlphaFoldDB" id="A0AB34JQS3"/>
<dbReference type="Gene3D" id="2.130.10.10">
    <property type="entry name" value="YVTN repeat-like/Quinoprotein amine dehydrogenase"/>
    <property type="match status" value="1"/>
</dbReference>
<keyword evidence="4" id="KW-0227">DNA damage</keyword>
<dbReference type="PANTHER" id="PTHR14773">
    <property type="entry name" value="WD REPEAT-CONTAINING PROTEIN 76"/>
    <property type="match status" value="1"/>
</dbReference>
<feature type="repeat" description="WD" evidence="6">
    <location>
        <begin position="417"/>
        <end position="452"/>
    </location>
</feature>
<dbReference type="InterPro" id="IPR036322">
    <property type="entry name" value="WD40_repeat_dom_sf"/>
</dbReference>
<feature type="region of interest" description="Disordered" evidence="7">
    <location>
        <begin position="99"/>
        <end position="133"/>
    </location>
</feature>
<dbReference type="InterPro" id="IPR001680">
    <property type="entry name" value="WD40_rpt"/>
</dbReference>
<evidence type="ECO:0000256" key="5">
    <source>
        <dbReference type="ARBA" id="ARBA00023125"/>
    </source>
</evidence>
<dbReference type="SUPFAM" id="SSF50978">
    <property type="entry name" value="WD40 repeat-like"/>
    <property type="match status" value="1"/>
</dbReference>
<dbReference type="PROSITE" id="PS50082">
    <property type="entry name" value="WD_REPEATS_2"/>
    <property type="match status" value="1"/>
</dbReference>
<dbReference type="InterPro" id="IPR050853">
    <property type="entry name" value="WD_repeat_DNA-damage-binding"/>
</dbReference>
<gene>
    <name evidence="8" type="ORF">AB1Y20_017939</name>
</gene>
<evidence type="ECO:0000256" key="2">
    <source>
        <dbReference type="ARBA" id="ARBA00022574"/>
    </source>
</evidence>
<accession>A0AB34JQS3</accession>
<name>A0AB34JQS3_PRYPA</name>
<dbReference type="InterPro" id="IPR015943">
    <property type="entry name" value="WD40/YVTN_repeat-like_dom_sf"/>
</dbReference>
<dbReference type="InterPro" id="IPR019775">
    <property type="entry name" value="WD40_repeat_CS"/>
</dbReference>
<dbReference type="GO" id="GO:0003677">
    <property type="term" value="F:DNA binding"/>
    <property type="evidence" value="ECO:0007669"/>
    <property type="project" value="UniProtKB-KW"/>
</dbReference>
<dbReference type="SMART" id="SM00320">
    <property type="entry name" value="WD40"/>
    <property type="match status" value="4"/>
</dbReference>
<keyword evidence="9" id="KW-1185">Reference proteome</keyword>
<comment type="caution">
    <text evidence="8">The sequence shown here is derived from an EMBL/GenBank/DDBJ whole genome shotgun (WGS) entry which is preliminary data.</text>
</comment>
<proteinExistence type="inferred from homology"/>
<protein>
    <recommendedName>
        <fullName evidence="10">WD repeat-containing protein 76</fullName>
    </recommendedName>
</protein>
<evidence type="ECO:0000256" key="3">
    <source>
        <dbReference type="ARBA" id="ARBA00022737"/>
    </source>
</evidence>